<organism evidence="9 10">
    <name type="scientific">Xanthoceras sorbifolium</name>
    <dbReference type="NCBI Taxonomy" id="99658"/>
    <lineage>
        <taxon>Eukaryota</taxon>
        <taxon>Viridiplantae</taxon>
        <taxon>Streptophyta</taxon>
        <taxon>Embryophyta</taxon>
        <taxon>Tracheophyta</taxon>
        <taxon>Spermatophyta</taxon>
        <taxon>Magnoliopsida</taxon>
        <taxon>eudicotyledons</taxon>
        <taxon>Gunneridae</taxon>
        <taxon>Pentapetalae</taxon>
        <taxon>rosids</taxon>
        <taxon>malvids</taxon>
        <taxon>Sapindales</taxon>
        <taxon>Sapindaceae</taxon>
        <taxon>Xanthoceroideae</taxon>
        <taxon>Xanthoceras</taxon>
    </lineage>
</organism>
<keyword evidence="3" id="KW-0813">Transport</keyword>
<keyword evidence="4 7" id="KW-0812">Transmembrane</keyword>
<evidence type="ECO:0000313" key="9">
    <source>
        <dbReference type="EMBL" id="KAH7548283.1"/>
    </source>
</evidence>
<dbReference type="PANTHER" id="PTHR11206">
    <property type="entry name" value="MULTIDRUG RESISTANCE PROTEIN"/>
    <property type="match status" value="1"/>
</dbReference>
<keyword evidence="5 7" id="KW-1133">Transmembrane helix</keyword>
<feature type="transmembrane region" description="Helical" evidence="7">
    <location>
        <begin position="288"/>
        <end position="309"/>
    </location>
</feature>
<comment type="subcellular location">
    <subcellularLocation>
        <location evidence="1">Membrane</location>
        <topology evidence="1">Multi-pass membrane protein</topology>
    </subcellularLocation>
</comment>
<dbReference type="Proteomes" id="UP000827721">
    <property type="component" value="Unassembled WGS sequence"/>
</dbReference>
<gene>
    <name evidence="9" type="ORF">JRO89_XS14G0095100</name>
</gene>
<keyword evidence="8" id="KW-0732">Signal</keyword>
<feature type="transmembrane region" description="Helical" evidence="7">
    <location>
        <begin position="443"/>
        <end position="465"/>
    </location>
</feature>
<evidence type="ECO:0000256" key="8">
    <source>
        <dbReference type="SAM" id="SignalP"/>
    </source>
</evidence>
<feature type="signal peptide" evidence="8">
    <location>
        <begin position="1"/>
        <end position="22"/>
    </location>
</feature>
<evidence type="ECO:0000256" key="4">
    <source>
        <dbReference type="ARBA" id="ARBA00022692"/>
    </source>
</evidence>
<feature type="transmembrane region" description="Helical" evidence="7">
    <location>
        <begin position="403"/>
        <end position="422"/>
    </location>
</feature>
<dbReference type="EMBL" id="JAFEMO010000014">
    <property type="protein sequence ID" value="KAH7548283.1"/>
    <property type="molecule type" value="Genomic_DNA"/>
</dbReference>
<evidence type="ECO:0000256" key="5">
    <source>
        <dbReference type="ARBA" id="ARBA00022989"/>
    </source>
</evidence>
<evidence type="ECO:0000256" key="3">
    <source>
        <dbReference type="ARBA" id="ARBA00022448"/>
    </source>
</evidence>
<feature type="transmembrane region" description="Helical" evidence="7">
    <location>
        <begin position="188"/>
        <end position="209"/>
    </location>
</feature>
<proteinExistence type="inferred from homology"/>
<comment type="similarity">
    <text evidence="2 7">Belongs to the multi antimicrobial extrusion (MATE) (TC 2.A.66.1) family.</text>
</comment>
<feature type="transmembrane region" description="Helical" evidence="7">
    <location>
        <begin position="151"/>
        <end position="168"/>
    </location>
</feature>
<reference evidence="9 10" key="1">
    <citation type="submission" date="2021-02" db="EMBL/GenBank/DDBJ databases">
        <title>Plant Genome Project.</title>
        <authorList>
            <person name="Zhang R.-G."/>
        </authorList>
    </citation>
    <scope>NUCLEOTIDE SEQUENCE [LARGE SCALE GENOMIC DNA]</scope>
    <source>
        <tissue evidence="9">Leaves</tissue>
    </source>
</reference>
<dbReference type="CDD" id="cd13132">
    <property type="entry name" value="MATE_eukaryotic"/>
    <property type="match status" value="1"/>
</dbReference>
<evidence type="ECO:0000256" key="6">
    <source>
        <dbReference type="ARBA" id="ARBA00023136"/>
    </source>
</evidence>
<feature type="transmembrane region" description="Helical" evidence="7">
    <location>
        <begin position="221"/>
        <end position="240"/>
    </location>
</feature>
<evidence type="ECO:0000256" key="1">
    <source>
        <dbReference type="ARBA" id="ARBA00004141"/>
    </source>
</evidence>
<name>A0ABQ8H4P4_9ROSI</name>
<keyword evidence="10" id="KW-1185">Reference proteome</keyword>
<feature type="chain" id="PRO_5046810401" description="Protein DETOXIFICATION" evidence="8">
    <location>
        <begin position="23"/>
        <end position="518"/>
    </location>
</feature>
<dbReference type="NCBIfam" id="TIGR00797">
    <property type="entry name" value="matE"/>
    <property type="match status" value="1"/>
</dbReference>
<evidence type="ECO:0000313" key="10">
    <source>
        <dbReference type="Proteomes" id="UP000827721"/>
    </source>
</evidence>
<sequence length="518" mass="56652">MSFESILVFSLRFLFCYCLVYSSESEVAPQGDMSNIDNVYCEMAEGKSFTTGFLKLLPKIKVAEELTSLWKIAYPIAIANLIFHSKSIIAMLFLGHLGDTELAGGSLSAGVANISGYSIIKGLAMGMEPICSQAYGAGKWTVLRQIHKKTLYLLLFVVFLISLLWLNIEPILLLLSQNQAITSAAKVYITYSIPELIAQACLHPLRIFLRTQNITKPLTKSAICAAILHIPINYVLAVYFNLGVRGIALGSACNTVSTILCLLIYLFLSRTALKPWDMEAVNMWTQDWKPLFALMMPSVFSVCLEWWWYEIMLLLCGLLSDPKTSVSAMGILTQTTALLYLFPYSLNQGLSTLVGQALGAEQPARAQRTAIMGIVVATVCGILSFTFTIAVKNVWGKLYTSELEVLTLTSAALPILGICELGNSPQTAACGILTGSARPRSGACINFVSFYLIGLPVAVFMAFKLDLGFLGLWYGLVAAQASCACMMICTVVCTDWNHQAERARELTQTTEEQASLLG</sequence>
<feature type="transmembrane region" description="Helical" evidence="7">
    <location>
        <begin position="324"/>
        <end position="342"/>
    </location>
</feature>
<accession>A0ABQ8H4P4</accession>
<dbReference type="InterPro" id="IPR002528">
    <property type="entry name" value="MATE_fam"/>
</dbReference>
<dbReference type="InterPro" id="IPR045069">
    <property type="entry name" value="MATE_euk"/>
</dbReference>
<feature type="transmembrane region" description="Helical" evidence="7">
    <location>
        <begin position="370"/>
        <end position="391"/>
    </location>
</feature>
<dbReference type="Pfam" id="PF01554">
    <property type="entry name" value="MatE"/>
    <property type="match status" value="2"/>
</dbReference>
<evidence type="ECO:0000256" key="2">
    <source>
        <dbReference type="ARBA" id="ARBA00010199"/>
    </source>
</evidence>
<feature type="transmembrane region" description="Helical" evidence="7">
    <location>
        <begin position="471"/>
        <end position="494"/>
    </location>
</feature>
<evidence type="ECO:0000256" key="7">
    <source>
        <dbReference type="RuleBase" id="RU004914"/>
    </source>
</evidence>
<keyword evidence="6 7" id="KW-0472">Membrane</keyword>
<comment type="caution">
    <text evidence="9">The sequence shown here is derived from an EMBL/GenBank/DDBJ whole genome shotgun (WGS) entry which is preliminary data.</text>
</comment>
<protein>
    <recommendedName>
        <fullName evidence="7">Protein DETOXIFICATION</fullName>
    </recommendedName>
    <alternativeName>
        <fullName evidence="7">Multidrug and toxic compound extrusion protein</fullName>
    </alternativeName>
</protein>
<feature type="transmembrane region" description="Helical" evidence="7">
    <location>
        <begin position="246"/>
        <end position="268"/>
    </location>
</feature>